<dbReference type="AlphaFoldDB" id="A0A914Z116"/>
<evidence type="ECO:0000256" key="2">
    <source>
        <dbReference type="ARBA" id="ARBA00022723"/>
    </source>
</evidence>
<dbReference type="WBParaSite" id="PSU_v2.g3967.t1">
    <property type="protein sequence ID" value="PSU_v2.g3967.t1"/>
    <property type="gene ID" value="PSU_v2.g3967"/>
</dbReference>
<dbReference type="Pfam" id="PF17811">
    <property type="entry name" value="JHD"/>
    <property type="match status" value="1"/>
</dbReference>
<organism evidence="16 17">
    <name type="scientific">Panagrolaimus superbus</name>
    <dbReference type="NCBI Taxonomy" id="310955"/>
    <lineage>
        <taxon>Eukaryota</taxon>
        <taxon>Metazoa</taxon>
        <taxon>Ecdysozoa</taxon>
        <taxon>Nematoda</taxon>
        <taxon>Chromadorea</taxon>
        <taxon>Rhabditida</taxon>
        <taxon>Tylenchina</taxon>
        <taxon>Panagrolaimomorpha</taxon>
        <taxon>Panagrolaimoidea</taxon>
        <taxon>Panagrolaimidae</taxon>
        <taxon>Panagrolaimus</taxon>
    </lineage>
</organism>
<protein>
    <submittedName>
        <fullName evidence="17">[Histone H3]-dimethyl-L-lysine(36) demethylase</fullName>
    </submittedName>
</protein>
<dbReference type="CDD" id="cd15517">
    <property type="entry name" value="PHD_TCF19_like"/>
    <property type="match status" value="1"/>
</dbReference>
<evidence type="ECO:0000256" key="6">
    <source>
        <dbReference type="ARBA" id="ARBA00022964"/>
    </source>
</evidence>
<evidence type="ECO:0000256" key="9">
    <source>
        <dbReference type="ARBA" id="ARBA00023015"/>
    </source>
</evidence>
<reference evidence="17" key="1">
    <citation type="submission" date="2022-11" db="UniProtKB">
        <authorList>
            <consortium name="WormBaseParasite"/>
        </authorList>
    </citation>
    <scope>IDENTIFICATION</scope>
</reference>
<keyword evidence="11" id="KW-0539">Nucleus</keyword>
<evidence type="ECO:0000313" key="16">
    <source>
        <dbReference type="Proteomes" id="UP000887577"/>
    </source>
</evidence>
<keyword evidence="2" id="KW-0479">Metal-binding</keyword>
<dbReference type="GO" id="GO:0051213">
    <property type="term" value="F:dioxygenase activity"/>
    <property type="evidence" value="ECO:0007669"/>
    <property type="project" value="UniProtKB-KW"/>
</dbReference>
<dbReference type="Pfam" id="PF02373">
    <property type="entry name" value="JmjC"/>
    <property type="match status" value="1"/>
</dbReference>
<evidence type="ECO:0000256" key="12">
    <source>
        <dbReference type="PROSITE-ProRule" id="PRU00146"/>
    </source>
</evidence>
<dbReference type="GO" id="GO:0008270">
    <property type="term" value="F:zinc ion binding"/>
    <property type="evidence" value="ECO:0007669"/>
    <property type="project" value="UniProtKB-KW"/>
</dbReference>
<dbReference type="InterPro" id="IPR003347">
    <property type="entry name" value="JmjC_dom"/>
</dbReference>
<evidence type="ECO:0000313" key="17">
    <source>
        <dbReference type="WBParaSite" id="PSU_v2.g3967.t1"/>
    </source>
</evidence>
<keyword evidence="4" id="KW-0862">Zinc</keyword>
<dbReference type="Gene3D" id="2.60.120.650">
    <property type="entry name" value="Cupin"/>
    <property type="match status" value="1"/>
</dbReference>
<dbReference type="Proteomes" id="UP000887577">
    <property type="component" value="Unplaced"/>
</dbReference>
<dbReference type="InterPro" id="IPR013083">
    <property type="entry name" value="Znf_RING/FYVE/PHD"/>
</dbReference>
<keyword evidence="8" id="KW-0408">Iron</keyword>
<keyword evidence="16" id="KW-1185">Reference proteome</keyword>
<dbReference type="SMART" id="SM00558">
    <property type="entry name" value="JmjC"/>
    <property type="match status" value="1"/>
</dbReference>
<evidence type="ECO:0000256" key="13">
    <source>
        <dbReference type="SAM" id="MobiDB-lite"/>
    </source>
</evidence>
<evidence type="ECO:0000256" key="4">
    <source>
        <dbReference type="ARBA" id="ARBA00022833"/>
    </source>
</evidence>
<evidence type="ECO:0000259" key="15">
    <source>
        <dbReference type="PROSITE" id="PS51184"/>
    </source>
</evidence>
<keyword evidence="7" id="KW-0560">Oxidoreductase</keyword>
<dbReference type="GO" id="GO:0005634">
    <property type="term" value="C:nucleus"/>
    <property type="evidence" value="ECO:0007669"/>
    <property type="project" value="UniProtKB-SubCell"/>
</dbReference>
<feature type="compositionally biased region" description="Basic and acidic residues" evidence="13">
    <location>
        <begin position="786"/>
        <end position="799"/>
    </location>
</feature>
<name>A0A914Z116_9BILA</name>
<keyword evidence="6" id="KW-0223">Dioxygenase</keyword>
<dbReference type="Gene3D" id="1.20.58.1360">
    <property type="match status" value="1"/>
</dbReference>
<dbReference type="InterPro" id="IPR011011">
    <property type="entry name" value="Znf_FYVE_PHD"/>
</dbReference>
<keyword evidence="5" id="KW-0156">Chromatin regulator</keyword>
<evidence type="ECO:0000256" key="3">
    <source>
        <dbReference type="ARBA" id="ARBA00022771"/>
    </source>
</evidence>
<evidence type="ECO:0000256" key="10">
    <source>
        <dbReference type="ARBA" id="ARBA00023163"/>
    </source>
</evidence>
<feature type="domain" description="JmjC" evidence="15">
    <location>
        <begin position="443"/>
        <end position="586"/>
    </location>
</feature>
<sequence>MTNIYQQHFLNLNNDFEARNDLKKSKSANNSTLSLHIAAYENSNDDTAGSKRKSEKTDLINKWNTSKQSLIGSLSFIQNPFEFPRQQEDQHNLPEVMQFKASQRLRNPNEEHLNFDERTDSVVPSLEQSNRLPSNAEQHSFIDYYFSLVVLTRTMEDSASESSSRDSFEDIDMPPPLLEQADEPLLEANELPPILQPVYDSHDCGICHQAIDNTDKKEQFSAGGFKKGDNQKTDEWIHCDSCLKWFHNTCAKVEEFETKLMETYHCLTCEESMGPSIMKKNIVPHRYEFWKEEERTFPPQVGTKPWIDDFIAKESDFPEFSGLKLYEDGNDFMNNFNFDKEWRYPLKVLKKEGLHMKLPEENFTLEELVKLVGRDEEIQVIDVYMQESNTMSMGAFFDRWNEEPRERLYNMLSFEFSHTKLMEIIRAPELMYQLSWVHKFWPPEAEPNENHIVIPEHLELKPDVAMFCLLGMGGSYTDFHIDFGGSSVWYHVFKGKKIFYVIEPTQENIQTFMKWTNDPHRSELFLNDRMSGNPMKRVVISEGETLMIPSGWIHAVYTPEDSMVFGGNFIHELNITRQLQVYDVELKCHYDEHFLFPFFELTNWYAAFHALDRFGSADNDSLAPDVIEGFRTLIPYLKKWVQRDIEKDAKYKVPNIFRNTIYDLEKLIKEYDKGLEDGTYDPEREKEKLSSLKMKIKLNSSINGSPKKLDKSYERAVEKSQKLSKKDDKYVKNIFKNSSQSGRQIKPSEWVKEAVVGFESQPGPSTISSKDFMNSFSPDQQKLIDKAAKADDHFAKSNGDEIVSSSDEDIDLKIKKKRKSSTTARSPKEPKIPKIPKPPKALSQQQRVMKAFKTMRKK</sequence>
<evidence type="ECO:0000256" key="1">
    <source>
        <dbReference type="ARBA" id="ARBA00004123"/>
    </source>
</evidence>
<dbReference type="PROSITE" id="PS51184">
    <property type="entry name" value="JMJC"/>
    <property type="match status" value="1"/>
</dbReference>
<dbReference type="PROSITE" id="PS01359">
    <property type="entry name" value="ZF_PHD_1"/>
    <property type="match status" value="1"/>
</dbReference>
<dbReference type="Gene3D" id="3.30.40.10">
    <property type="entry name" value="Zinc/RING finger domain, C3HC4 (zinc finger)"/>
    <property type="match status" value="1"/>
</dbReference>
<dbReference type="PROSITE" id="PS50016">
    <property type="entry name" value="ZF_PHD_2"/>
    <property type="match status" value="1"/>
</dbReference>
<dbReference type="SUPFAM" id="SSF57903">
    <property type="entry name" value="FYVE/PHD zinc finger"/>
    <property type="match status" value="1"/>
</dbReference>
<dbReference type="InterPro" id="IPR050690">
    <property type="entry name" value="JHDM1_Histone_Demethylase"/>
</dbReference>
<keyword evidence="10" id="KW-0804">Transcription</keyword>
<feature type="region of interest" description="Disordered" evidence="13">
    <location>
        <begin position="786"/>
        <end position="858"/>
    </location>
</feature>
<evidence type="ECO:0000259" key="14">
    <source>
        <dbReference type="PROSITE" id="PS50016"/>
    </source>
</evidence>
<dbReference type="InterPro" id="IPR001965">
    <property type="entry name" value="Znf_PHD"/>
</dbReference>
<keyword evidence="9" id="KW-0805">Transcription regulation</keyword>
<accession>A0A914Z116</accession>
<feature type="domain" description="PHD-type" evidence="14">
    <location>
        <begin position="201"/>
        <end position="272"/>
    </location>
</feature>
<proteinExistence type="predicted"/>
<keyword evidence="3 12" id="KW-0863">Zinc-finger</keyword>
<evidence type="ECO:0000256" key="5">
    <source>
        <dbReference type="ARBA" id="ARBA00022853"/>
    </source>
</evidence>
<evidence type="ECO:0000256" key="8">
    <source>
        <dbReference type="ARBA" id="ARBA00023004"/>
    </source>
</evidence>
<dbReference type="PANTHER" id="PTHR23123">
    <property type="entry name" value="PHD/F-BOX CONTAINING PROTEIN"/>
    <property type="match status" value="1"/>
</dbReference>
<evidence type="ECO:0000256" key="11">
    <source>
        <dbReference type="ARBA" id="ARBA00023242"/>
    </source>
</evidence>
<dbReference type="GO" id="GO:0006325">
    <property type="term" value="P:chromatin organization"/>
    <property type="evidence" value="ECO:0007669"/>
    <property type="project" value="UniProtKB-KW"/>
</dbReference>
<dbReference type="SMART" id="SM00249">
    <property type="entry name" value="PHD"/>
    <property type="match status" value="1"/>
</dbReference>
<evidence type="ECO:0000256" key="7">
    <source>
        <dbReference type="ARBA" id="ARBA00023002"/>
    </source>
</evidence>
<dbReference type="SUPFAM" id="SSF51197">
    <property type="entry name" value="Clavaminate synthase-like"/>
    <property type="match status" value="1"/>
</dbReference>
<dbReference type="InterPro" id="IPR019786">
    <property type="entry name" value="Zinc_finger_PHD-type_CS"/>
</dbReference>
<comment type="subcellular location">
    <subcellularLocation>
        <location evidence="1">Nucleus</location>
    </subcellularLocation>
</comment>
<dbReference type="InterPro" id="IPR019787">
    <property type="entry name" value="Znf_PHD-finger"/>
</dbReference>
<dbReference type="InterPro" id="IPR041070">
    <property type="entry name" value="JHD"/>
</dbReference>